<dbReference type="OrthoDB" id="6704038at2759"/>
<evidence type="ECO:0000256" key="1">
    <source>
        <dbReference type="SAM" id="MobiDB-lite"/>
    </source>
</evidence>
<proteinExistence type="predicted"/>
<feature type="region of interest" description="Disordered" evidence="1">
    <location>
        <begin position="1"/>
        <end position="78"/>
    </location>
</feature>
<dbReference type="InterPro" id="IPR006825">
    <property type="entry name" value="Eclosion"/>
</dbReference>
<reference evidence="2" key="1">
    <citation type="submission" date="2022-01" db="EMBL/GenBank/DDBJ databases">
        <authorList>
            <person name="King R."/>
        </authorList>
    </citation>
    <scope>NUCLEOTIDE SEQUENCE</scope>
</reference>
<evidence type="ECO:0000313" key="2">
    <source>
        <dbReference type="EMBL" id="CAG9822687.1"/>
    </source>
</evidence>
<dbReference type="EMBL" id="OU896712">
    <property type="protein sequence ID" value="CAG9822687.1"/>
    <property type="molecule type" value="Genomic_DNA"/>
</dbReference>
<name>A0A9N9SJR6_PHACE</name>
<keyword evidence="3" id="KW-1185">Reference proteome</keyword>
<gene>
    <name evidence="2" type="ORF">PHAECO_LOCUS10337</name>
</gene>
<dbReference type="Proteomes" id="UP001153737">
    <property type="component" value="Chromosome 6"/>
</dbReference>
<dbReference type="AlphaFoldDB" id="A0A9N9SJR6"/>
<dbReference type="GO" id="GO:0018990">
    <property type="term" value="P:ecdysis, chitin-based cuticle"/>
    <property type="evidence" value="ECO:0007669"/>
    <property type="project" value="InterPro"/>
</dbReference>
<feature type="compositionally biased region" description="Polar residues" evidence="1">
    <location>
        <begin position="21"/>
        <end position="33"/>
    </location>
</feature>
<reference evidence="2" key="2">
    <citation type="submission" date="2022-10" db="EMBL/GenBank/DDBJ databases">
        <authorList>
            <consortium name="ENA_rothamsted_submissions"/>
            <consortium name="culmorum"/>
            <person name="King R."/>
        </authorList>
    </citation>
    <scope>NUCLEOTIDE SEQUENCE</scope>
</reference>
<evidence type="ECO:0000313" key="3">
    <source>
        <dbReference type="Proteomes" id="UP001153737"/>
    </source>
</evidence>
<dbReference type="GO" id="GO:0008255">
    <property type="term" value="F:ecdysis-triggering hormone activity"/>
    <property type="evidence" value="ECO:0007669"/>
    <property type="project" value="InterPro"/>
</dbReference>
<accession>A0A9N9SJR6</accession>
<protein>
    <submittedName>
        <fullName evidence="2">Uncharacterized protein</fullName>
    </submittedName>
</protein>
<organism evidence="2 3">
    <name type="scientific">Phaedon cochleariae</name>
    <name type="common">Mustard beetle</name>
    <dbReference type="NCBI Taxonomy" id="80249"/>
    <lineage>
        <taxon>Eukaryota</taxon>
        <taxon>Metazoa</taxon>
        <taxon>Ecdysozoa</taxon>
        <taxon>Arthropoda</taxon>
        <taxon>Hexapoda</taxon>
        <taxon>Insecta</taxon>
        <taxon>Pterygota</taxon>
        <taxon>Neoptera</taxon>
        <taxon>Endopterygota</taxon>
        <taxon>Coleoptera</taxon>
        <taxon>Polyphaga</taxon>
        <taxon>Cucujiformia</taxon>
        <taxon>Chrysomeloidea</taxon>
        <taxon>Chrysomelidae</taxon>
        <taxon>Chrysomelinae</taxon>
        <taxon>Chrysomelini</taxon>
        <taxon>Phaedon</taxon>
    </lineage>
</organism>
<dbReference type="GO" id="GO:0007218">
    <property type="term" value="P:neuropeptide signaling pathway"/>
    <property type="evidence" value="ECO:0007669"/>
    <property type="project" value="InterPro"/>
</dbReference>
<sequence>MKSELSPEAPVYIPPPLRNVTPKSSPPQKSNSGSKEEEAQCSRYSRKSIRSFSLSPNSPRPILGNKLPFPRPILGKRDDPERDEAVEYIGREFRRSFSRMRQSGQSLLRRRPIKPNKRDLVDMGTWGDEDSPIRSYIRSDASPIGLASRKQSFPKNTTGLRNCVQCKQMFGPYFQGRACGEACLVSNGQITPDCNNPGTLGNFLKRLY</sequence>
<dbReference type="Pfam" id="PF04736">
    <property type="entry name" value="Eclosion"/>
    <property type="match status" value="1"/>
</dbReference>